<reference evidence="3" key="1">
    <citation type="submission" date="2019-03" db="EMBL/GenBank/DDBJ databases">
        <title>Long read genome sequence of the mycoparasitic Pythium oligandrum ATCC 38472 isolated from sugarbeet rhizosphere.</title>
        <authorList>
            <person name="Gaulin E."/>
        </authorList>
    </citation>
    <scope>NUCLEOTIDE SEQUENCE</scope>
    <source>
        <strain evidence="3">ATCC 38472_TT</strain>
    </source>
</reference>
<feature type="region of interest" description="Disordered" evidence="2">
    <location>
        <begin position="182"/>
        <end position="226"/>
    </location>
</feature>
<evidence type="ECO:0000256" key="1">
    <source>
        <dbReference type="SAM" id="Coils"/>
    </source>
</evidence>
<evidence type="ECO:0000313" key="3">
    <source>
        <dbReference type="EMBL" id="TMW59924.1"/>
    </source>
</evidence>
<keyword evidence="4" id="KW-1185">Reference proteome</keyword>
<organism evidence="3 4">
    <name type="scientific">Pythium oligandrum</name>
    <name type="common">Mycoparasitic fungus</name>
    <dbReference type="NCBI Taxonomy" id="41045"/>
    <lineage>
        <taxon>Eukaryota</taxon>
        <taxon>Sar</taxon>
        <taxon>Stramenopiles</taxon>
        <taxon>Oomycota</taxon>
        <taxon>Peronosporomycetes</taxon>
        <taxon>Pythiales</taxon>
        <taxon>Pythiaceae</taxon>
        <taxon>Pythium</taxon>
    </lineage>
</organism>
<feature type="compositionally biased region" description="Basic residues" evidence="2">
    <location>
        <begin position="31"/>
        <end position="41"/>
    </location>
</feature>
<protein>
    <submittedName>
        <fullName evidence="3">Uncharacterized protein</fullName>
    </submittedName>
</protein>
<accession>A0A8K1FGE2</accession>
<name>A0A8K1FGE2_PYTOL</name>
<dbReference type="Proteomes" id="UP000794436">
    <property type="component" value="Unassembled WGS sequence"/>
</dbReference>
<evidence type="ECO:0000256" key="2">
    <source>
        <dbReference type="SAM" id="MobiDB-lite"/>
    </source>
</evidence>
<feature type="compositionally biased region" description="Polar residues" evidence="2">
    <location>
        <begin position="17"/>
        <end position="28"/>
    </location>
</feature>
<proteinExistence type="predicted"/>
<feature type="region of interest" description="Disordered" evidence="2">
    <location>
        <begin position="282"/>
        <end position="308"/>
    </location>
</feature>
<feature type="compositionally biased region" description="Acidic residues" evidence="2">
    <location>
        <begin position="206"/>
        <end position="226"/>
    </location>
</feature>
<comment type="caution">
    <text evidence="3">The sequence shown here is derived from an EMBL/GenBank/DDBJ whole genome shotgun (WGS) entry which is preliminary data.</text>
</comment>
<feature type="compositionally biased region" description="Basic residues" evidence="2">
    <location>
        <begin position="182"/>
        <end position="195"/>
    </location>
</feature>
<feature type="region of interest" description="Disordered" evidence="2">
    <location>
        <begin position="123"/>
        <end position="164"/>
    </location>
</feature>
<feature type="coiled-coil region" evidence="1">
    <location>
        <begin position="309"/>
        <end position="350"/>
    </location>
</feature>
<keyword evidence="1" id="KW-0175">Coiled coil</keyword>
<feature type="region of interest" description="Disordered" evidence="2">
    <location>
        <begin position="12"/>
        <end position="41"/>
    </location>
</feature>
<feature type="compositionally biased region" description="Basic and acidic residues" evidence="2">
    <location>
        <begin position="144"/>
        <end position="159"/>
    </location>
</feature>
<feature type="region of interest" description="Disordered" evidence="2">
    <location>
        <begin position="354"/>
        <end position="388"/>
    </location>
</feature>
<feature type="compositionally biased region" description="Basic and acidic residues" evidence="2">
    <location>
        <begin position="366"/>
        <end position="386"/>
    </location>
</feature>
<evidence type="ECO:0000313" key="4">
    <source>
        <dbReference type="Proteomes" id="UP000794436"/>
    </source>
</evidence>
<dbReference type="EMBL" id="SPLM01000109">
    <property type="protein sequence ID" value="TMW59924.1"/>
    <property type="molecule type" value="Genomic_DNA"/>
</dbReference>
<dbReference type="AlphaFoldDB" id="A0A8K1FGE2"/>
<sequence>MSVSASSQLMHAGAMASASTPHSQSLTLSVRRTRHGRARSRSRHHVRFPLYSLRLYGFRRTAWPKTLLAAAFSIEEVRTLTLAASALQADEHATAAAENDDALYSDSKVKLFFERLSTAAQSSKQGSARQLRFPWRKSASRAASPDKRNSIDTTDEHGRLSPRTVFPLERRTELVDWRRRRRRTSRAMKKRRPRRQSSFEPREFLDNSDADDDDEDEDEDYEEEEEAMLAMPEAYAILDEDRLQMLTPPPGLLHAEVLEKTMEDAIKVVELDHYAAHTTDYDLSEKSTVSQPDSELNGPGHSLPPSPSVQSLQKEVAALRTENAEQRELIRRLLMENQRLQQAQARYEVQEVLDEKQETVSSPVKSTEKKSQPELQHDKPPRHNEPKLSSMAVIPMNVLQRRASLMHTVVDGEETLVDPKFDLLVQEIESDLAFLLRPDSEERIIYG</sequence>
<gene>
    <name evidence="3" type="ORF">Poli38472_004993</name>
</gene>